<evidence type="ECO:0000313" key="3">
    <source>
        <dbReference type="Proteomes" id="UP000297595"/>
    </source>
</evidence>
<protein>
    <recommendedName>
        <fullName evidence="1">BTB domain-containing protein</fullName>
    </recommendedName>
</protein>
<sequence>MVRGHTENLVHSCEILEIDVNARNEIERLPRHCASGILVVFVGENKRKYRVHLDAFRGASPFFERETLQKSKDSHIQNITLTEKVDDPEAFEMFIQFAYIKELYRPQQESLGSTLHSRQSLCSRRKIGMHRPQGIGCQTCHEILPWELRYRIPIQRSHR</sequence>
<dbReference type="SUPFAM" id="SSF54695">
    <property type="entry name" value="POZ domain"/>
    <property type="match status" value="1"/>
</dbReference>
<dbReference type="AlphaFoldDB" id="A0A8H2DZH6"/>
<dbReference type="CDD" id="cd18186">
    <property type="entry name" value="BTB_POZ_ZBTB_KLHL-like"/>
    <property type="match status" value="1"/>
</dbReference>
<feature type="domain" description="BTB" evidence="1">
    <location>
        <begin position="34"/>
        <end position="107"/>
    </location>
</feature>
<dbReference type="Gene3D" id="3.30.710.10">
    <property type="entry name" value="Potassium Channel Kv1.1, Chain A"/>
    <property type="match status" value="1"/>
</dbReference>
<dbReference type="InterPro" id="IPR000210">
    <property type="entry name" value="BTB/POZ_dom"/>
</dbReference>
<reference evidence="2 3" key="1">
    <citation type="submission" date="2019-03" db="EMBL/GenBank/DDBJ databases">
        <title>Nematode-trapping fungi genome.</title>
        <authorList>
            <person name="Vidal-Diez De Ulzurrun G."/>
        </authorList>
    </citation>
    <scope>NUCLEOTIDE SEQUENCE [LARGE SCALE GENOMIC DNA]</scope>
    <source>
        <strain evidence="2 3">TWF154</strain>
    </source>
</reference>
<name>A0A8H2DZH6_ORBOL</name>
<accession>A0A8H2DZH6</accession>
<evidence type="ECO:0000259" key="1">
    <source>
        <dbReference type="PROSITE" id="PS50097"/>
    </source>
</evidence>
<dbReference type="PROSITE" id="PS50097">
    <property type="entry name" value="BTB"/>
    <property type="match status" value="1"/>
</dbReference>
<proteinExistence type="predicted"/>
<evidence type="ECO:0000313" key="2">
    <source>
        <dbReference type="EMBL" id="TGJ69880.1"/>
    </source>
</evidence>
<dbReference type="Proteomes" id="UP000297595">
    <property type="component" value="Unassembled WGS sequence"/>
</dbReference>
<dbReference type="InterPro" id="IPR011333">
    <property type="entry name" value="SKP1/BTB/POZ_sf"/>
</dbReference>
<organism evidence="2 3">
    <name type="scientific">Orbilia oligospora</name>
    <name type="common">Nematode-trapping fungus</name>
    <name type="synonym">Arthrobotrys oligospora</name>
    <dbReference type="NCBI Taxonomy" id="2813651"/>
    <lineage>
        <taxon>Eukaryota</taxon>
        <taxon>Fungi</taxon>
        <taxon>Dikarya</taxon>
        <taxon>Ascomycota</taxon>
        <taxon>Pezizomycotina</taxon>
        <taxon>Orbiliomycetes</taxon>
        <taxon>Orbiliales</taxon>
        <taxon>Orbiliaceae</taxon>
        <taxon>Orbilia</taxon>
    </lineage>
</organism>
<comment type="caution">
    <text evidence="2">The sequence shown here is derived from an EMBL/GenBank/DDBJ whole genome shotgun (WGS) entry which is preliminary data.</text>
</comment>
<dbReference type="EMBL" id="SOZJ01000003">
    <property type="protein sequence ID" value="TGJ69880.1"/>
    <property type="molecule type" value="Genomic_DNA"/>
</dbReference>
<gene>
    <name evidence="2" type="ORF">EYR41_005888</name>
</gene>